<dbReference type="InterPro" id="IPR015943">
    <property type="entry name" value="WD40/YVTN_repeat-like_dom_sf"/>
</dbReference>
<dbReference type="KEGG" id="clw:CLAC_06405"/>
<dbReference type="Proteomes" id="UP000058446">
    <property type="component" value="Chromosome"/>
</dbReference>
<evidence type="ECO:0000256" key="1">
    <source>
        <dbReference type="SAM" id="MobiDB-lite"/>
    </source>
</evidence>
<feature type="region of interest" description="Disordered" evidence="1">
    <location>
        <begin position="314"/>
        <end position="351"/>
    </location>
</feature>
<keyword evidence="3" id="KW-1185">Reference proteome</keyword>
<evidence type="ECO:0000313" key="2">
    <source>
        <dbReference type="EMBL" id="ALA67424.1"/>
    </source>
</evidence>
<feature type="compositionally biased region" description="Basic and acidic residues" evidence="1">
    <location>
        <begin position="314"/>
        <end position="324"/>
    </location>
</feature>
<dbReference type="OrthoDB" id="4422274at2"/>
<feature type="compositionally biased region" description="Polar residues" evidence="1">
    <location>
        <begin position="330"/>
        <end position="351"/>
    </location>
</feature>
<dbReference type="SUPFAM" id="SSF50969">
    <property type="entry name" value="YVTN repeat-like/Quinoprotein amine dehydrogenase"/>
    <property type="match status" value="1"/>
</dbReference>
<sequence>MGNASPAPAASPAMTGGLKGKLKKIDENITDAVLAGDQVISKAQGKIFAGPLNNPAAKSVVLKNQCGLLAPGGNTALLPCSDGIHVLSPEGTVAAVVGRGTGYSSAVGLPGGRIIGHRSDSDQVDVFGADGELSETFGASREGSQLVAVPPVGDGPATRLMEVNRPETSVHELKLDETRTGSGLRAGIGVGKAAAGTKYIAAADTKGNQLLVYTMTDIIRLHQAAPVPESPWAVAVDDSRDLIWVASTKVNKLTAYDVSSGTPVRMAEIDTVADPQSLVVAENGAVEVFSATGQGAQLLEPSDIDKAIEDYAAESKQRGDDLAVREPANNLPTGEDNSAPKQGADQQGGQK</sequence>
<dbReference type="AlphaFoldDB" id="A0A0K2H065"/>
<name>A0A0K2H065_9CORY</name>
<reference evidence="2 3" key="1">
    <citation type="submission" date="2013-10" db="EMBL/GenBank/DDBJ databases">
        <title>Complete genome sequence of Corynebacterium lactis DSM 45799(T), isolated from raw cow milk.</title>
        <authorList>
            <person name="Ruckert C."/>
            <person name="Albersmeier A."/>
            <person name="Lipski A."/>
            <person name="Kalinowski J."/>
        </authorList>
    </citation>
    <scope>NUCLEOTIDE SEQUENCE [LARGE SCALE GENOMIC DNA]</scope>
    <source>
        <strain evidence="2 3">RW2-5</strain>
    </source>
</reference>
<dbReference type="EMBL" id="CP006841">
    <property type="protein sequence ID" value="ALA67424.1"/>
    <property type="molecule type" value="Genomic_DNA"/>
</dbReference>
<gene>
    <name evidence="2" type="ORF">CLAC_06405</name>
</gene>
<accession>A0A0K2H065</accession>
<dbReference type="PATRIC" id="fig|1408189.4.peg.1273"/>
<proteinExistence type="predicted"/>
<evidence type="ECO:0000313" key="3">
    <source>
        <dbReference type="Proteomes" id="UP000058446"/>
    </source>
</evidence>
<dbReference type="STRING" id="1408189.CLAC_06405"/>
<dbReference type="InterPro" id="IPR011044">
    <property type="entry name" value="Quino_amine_DH_bsu"/>
</dbReference>
<evidence type="ECO:0008006" key="4">
    <source>
        <dbReference type="Google" id="ProtNLM"/>
    </source>
</evidence>
<dbReference type="Gene3D" id="2.130.10.10">
    <property type="entry name" value="YVTN repeat-like/Quinoprotein amine dehydrogenase"/>
    <property type="match status" value="1"/>
</dbReference>
<protein>
    <recommendedName>
        <fullName evidence="4">Prolipoprotein LppL</fullName>
    </recommendedName>
</protein>
<organism evidence="2 3">
    <name type="scientific">Corynebacterium lactis RW2-5</name>
    <dbReference type="NCBI Taxonomy" id="1408189"/>
    <lineage>
        <taxon>Bacteria</taxon>
        <taxon>Bacillati</taxon>
        <taxon>Actinomycetota</taxon>
        <taxon>Actinomycetes</taxon>
        <taxon>Mycobacteriales</taxon>
        <taxon>Corynebacteriaceae</taxon>
        <taxon>Corynebacterium</taxon>
    </lineage>
</organism>